<evidence type="ECO:0000259" key="8">
    <source>
        <dbReference type="Pfam" id="PF00931"/>
    </source>
</evidence>
<dbReference type="Gene3D" id="3.80.10.10">
    <property type="entry name" value="Ribonuclease Inhibitor"/>
    <property type="match status" value="2"/>
</dbReference>
<evidence type="ECO:0000256" key="6">
    <source>
        <dbReference type="ARBA" id="ARBA00047304"/>
    </source>
</evidence>
<dbReference type="EC" id="3.2.2.6" evidence="1"/>
<keyword evidence="2" id="KW-0433">Leucine-rich repeat</keyword>
<dbReference type="InterPro" id="IPR045344">
    <property type="entry name" value="C-JID"/>
</dbReference>
<dbReference type="SUPFAM" id="SSF52540">
    <property type="entry name" value="P-loop containing nucleoside triphosphate hydrolases"/>
    <property type="match status" value="1"/>
</dbReference>
<feature type="region of interest" description="Disordered" evidence="7">
    <location>
        <begin position="1161"/>
        <end position="1183"/>
    </location>
</feature>
<dbReference type="PANTHER" id="PTHR11017:SF570">
    <property type="entry name" value="DISEASE RESISTANCE PROTEIN (TIR-NBS CLASS)-RELATED"/>
    <property type="match status" value="1"/>
</dbReference>
<evidence type="ECO:0000256" key="2">
    <source>
        <dbReference type="ARBA" id="ARBA00022614"/>
    </source>
</evidence>
<dbReference type="AlphaFoldDB" id="A0A8J4QUS7"/>
<evidence type="ECO:0000256" key="7">
    <source>
        <dbReference type="SAM" id="MobiDB-lite"/>
    </source>
</evidence>
<sequence>MQLFVAKYPIGIDSRVEAIELLLDMDSYEVRMLGICGLGGVGKTTVTKAIYNRIIDRFEGSCFLENVREKSRTNDGIIQQQERLLTKILGNRYLKVDSVLEGINMIKERLCRTRILLVLDDVDELKEIENFLGECNWLSLGSRVIITTRDKHLITTLGKDHPIYEVKELNQCEALELFSLHAFQKNKLEKDYSKLAEQIINYANGLPLALKIIGSDLCGKSIHEWKSALEKYKNIPHKKIQEKLKISYDGLEKTEKVIFLDIACFFKGFSKDFVVNILDACNLYPDYGIKKLIDKCLITIDQFGQLSMHDLLQQMGREIVQQESEELENRSRIWYYKDAHEVLTKNMGLNKIRGIMWCSPKPITVSLEAKAFKRMENLKFLIVRNVHVCEELKYLPNGLRLLEWHEFPFSLPSKYCPQQLVALDMPHSRIRLEKLLKQGIRFENLKLINLSWCESIVDLPKLLAPNLEELDLSCCKNLVRLETLFEQGSQFKNLKGINFQYCESITKLPNLCAPNLEKLDLRYCRNLVEIHESIGFLDKLERWYLIYCEKLKTLPSNLMLKSLDVFDLEGCLSLEKFPDIHPEMKCLESLDLQRSGIRELPSSIEYLTSLTELHLNNCQNLRDLPNSIYKLQMLKKLWISTTKLRPVCNSFDSFSGYGVLRLEHLNLSDCENIIDLDFFMKPDYFPFLKYLDLSGTNVVTIPKSISRFTKLKELQIYNCNQLREIPMLPQSIRRVYAKNSLLLDPRSSCRLLIQFGEILRLLPDRMCDSAISDILIDPRPSTGLLHELVLPSLLSDDFLSETEDYGSEDEDDDCEITVPGTEIPQWFNYQSVGNSISFQQVGRKFPKLAVCIAFGPEAHIGECYCEVYLSINGCKKNFYDSIFMKEISNHLWLVSISHQALLKKLNYSNLFEQNHVEVIWKIENWKINSSSPNPINLTNIIKRWGVHVECTYFPQKSGIFHDYYKNFDDDSQEERCPRMFSFTSISETRNMPIGEPGMPHQFHSDIVPRPLNECEGTKLAVPYLPFPSATHDGGSSLVPEDTKQPPLPLLFSNSYGSDMGLSMKTNLGLTQPYLGLDSMTHNDVHGLYSSPIASIGYNDSNAGDGWPPLVPDNIKQLSLPSNLELPTETPNNGFDSSLGGGKYLGFDSIFHGDGYNLDSSSITGELRPPAIPDDTRRDSSPSYLRLPMDTTSKSNLGLGWPNLGFCSTVNDGFDLGSSSMPITFLDDDSNFNLHPSSKKMRNF</sequence>
<dbReference type="Gene3D" id="1.10.8.430">
    <property type="entry name" value="Helical domain of apoptotic protease-activating factors"/>
    <property type="match status" value="1"/>
</dbReference>
<dbReference type="OrthoDB" id="694479at2759"/>
<dbReference type="InterPro" id="IPR044974">
    <property type="entry name" value="Disease_R_plants"/>
</dbReference>
<dbReference type="InterPro" id="IPR058546">
    <property type="entry name" value="RPS4B/Roq1-like_LRR"/>
</dbReference>
<evidence type="ECO:0000256" key="1">
    <source>
        <dbReference type="ARBA" id="ARBA00011982"/>
    </source>
</evidence>
<dbReference type="Gene3D" id="3.40.50.300">
    <property type="entry name" value="P-loop containing nucleotide triphosphate hydrolases"/>
    <property type="match status" value="1"/>
</dbReference>
<dbReference type="PRINTS" id="PR00364">
    <property type="entry name" value="DISEASERSIST"/>
</dbReference>
<dbReference type="Proteomes" id="UP000737018">
    <property type="component" value="Unassembled WGS sequence"/>
</dbReference>
<keyword evidence="13" id="KW-1185">Reference proteome</keyword>
<comment type="catalytic activity">
    <reaction evidence="6">
        <text>NAD(+) + H2O = ADP-D-ribose + nicotinamide + H(+)</text>
        <dbReference type="Rhea" id="RHEA:16301"/>
        <dbReference type="ChEBI" id="CHEBI:15377"/>
        <dbReference type="ChEBI" id="CHEBI:15378"/>
        <dbReference type="ChEBI" id="CHEBI:17154"/>
        <dbReference type="ChEBI" id="CHEBI:57540"/>
        <dbReference type="ChEBI" id="CHEBI:57967"/>
        <dbReference type="EC" id="3.2.2.6"/>
    </reaction>
    <physiologicalReaction direction="left-to-right" evidence="6">
        <dbReference type="Rhea" id="RHEA:16302"/>
    </physiologicalReaction>
</comment>
<dbReference type="SUPFAM" id="SSF52058">
    <property type="entry name" value="L domain-like"/>
    <property type="match status" value="1"/>
</dbReference>
<name>A0A8J4QUS7_9ROSI</name>
<evidence type="ECO:0000313" key="12">
    <source>
        <dbReference type="EMBL" id="KAF3956285.1"/>
    </source>
</evidence>
<dbReference type="InterPro" id="IPR032675">
    <property type="entry name" value="LRR_dom_sf"/>
</dbReference>
<reference evidence="12" key="1">
    <citation type="submission" date="2020-03" db="EMBL/GenBank/DDBJ databases">
        <title>Castanea mollissima Vanexum genome sequencing.</title>
        <authorList>
            <person name="Staton M."/>
        </authorList>
    </citation>
    <scope>NUCLEOTIDE SEQUENCE</scope>
    <source>
        <tissue evidence="12">Leaf</tissue>
    </source>
</reference>
<evidence type="ECO:0000259" key="11">
    <source>
        <dbReference type="Pfam" id="PF23286"/>
    </source>
</evidence>
<feature type="domain" description="Disease resistance protein RPS4B/Roq1-like leucine-rich repeats" evidence="11">
    <location>
        <begin position="560"/>
        <end position="728"/>
    </location>
</feature>
<dbReference type="GO" id="GO:0006952">
    <property type="term" value="P:defense response"/>
    <property type="evidence" value="ECO:0007669"/>
    <property type="project" value="InterPro"/>
</dbReference>
<dbReference type="InterPro" id="IPR002182">
    <property type="entry name" value="NB-ARC"/>
</dbReference>
<dbReference type="Pfam" id="PF23282">
    <property type="entry name" value="WHD_ROQ1"/>
    <property type="match status" value="1"/>
</dbReference>
<gene>
    <name evidence="12" type="ORF">CMV_018575</name>
</gene>
<evidence type="ECO:0000259" key="10">
    <source>
        <dbReference type="Pfam" id="PF23282"/>
    </source>
</evidence>
<dbReference type="InterPro" id="IPR027417">
    <property type="entry name" value="P-loop_NTPase"/>
</dbReference>
<dbReference type="EMBL" id="JRKL02003138">
    <property type="protein sequence ID" value="KAF3956285.1"/>
    <property type="molecule type" value="Genomic_DNA"/>
</dbReference>
<evidence type="ECO:0000313" key="13">
    <source>
        <dbReference type="Proteomes" id="UP000737018"/>
    </source>
</evidence>
<accession>A0A8J4QUS7</accession>
<keyword evidence="3" id="KW-0677">Repeat</keyword>
<evidence type="ECO:0000256" key="4">
    <source>
        <dbReference type="ARBA" id="ARBA00022821"/>
    </source>
</evidence>
<feature type="domain" description="Disease resistance protein Roq1-like winged-helix" evidence="10">
    <location>
        <begin position="253"/>
        <end position="324"/>
    </location>
</feature>
<dbReference type="PANTHER" id="PTHR11017">
    <property type="entry name" value="LEUCINE-RICH REPEAT-CONTAINING PROTEIN"/>
    <property type="match status" value="1"/>
</dbReference>
<dbReference type="Pfam" id="PF23286">
    <property type="entry name" value="LRR_13"/>
    <property type="match status" value="1"/>
</dbReference>
<proteinExistence type="predicted"/>
<evidence type="ECO:0000256" key="5">
    <source>
        <dbReference type="ARBA" id="ARBA00023027"/>
    </source>
</evidence>
<dbReference type="InterPro" id="IPR058192">
    <property type="entry name" value="WHD_ROQ1-like"/>
</dbReference>
<evidence type="ECO:0000259" key="9">
    <source>
        <dbReference type="Pfam" id="PF20160"/>
    </source>
</evidence>
<keyword evidence="5" id="KW-0520">NAD</keyword>
<organism evidence="12 13">
    <name type="scientific">Castanea mollissima</name>
    <name type="common">Chinese chestnut</name>
    <dbReference type="NCBI Taxonomy" id="60419"/>
    <lineage>
        <taxon>Eukaryota</taxon>
        <taxon>Viridiplantae</taxon>
        <taxon>Streptophyta</taxon>
        <taxon>Embryophyta</taxon>
        <taxon>Tracheophyta</taxon>
        <taxon>Spermatophyta</taxon>
        <taxon>Magnoliopsida</taxon>
        <taxon>eudicotyledons</taxon>
        <taxon>Gunneridae</taxon>
        <taxon>Pentapetalae</taxon>
        <taxon>rosids</taxon>
        <taxon>fabids</taxon>
        <taxon>Fagales</taxon>
        <taxon>Fagaceae</taxon>
        <taxon>Castanea</taxon>
    </lineage>
</organism>
<feature type="domain" description="C-JID" evidence="9">
    <location>
        <begin position="818"/>
        <end position="947"/>
    </location>
</feature>
<protein>
    <recommendedName>
        <fullName evidence="1">ADP-ribosyl cyclase/cyclic ADP-ribose hydrolase</fullName>
        <ecNumber evidence="1">3.2.2.6</ecNumber>
    </recommendedName>
</protein>
<dbReference type="GO" id="GO:0061809">
    <property type="term" value="F:NAD+ nucleosidase activity, cyclic ADP-ribose generating"/>
    <property type="evidence" value="ECO:0007669"/>
    <property type="project" value="UniProtKB-EC"/>
</dbReference>
<comment type="caution">
    <text evidence="12">The sequence shown here is derived from an EMBL/GenBank/DDBJ whole genome shotgun (WGS) entry which is preliminary data.</text>
</comment>
<dbReference type="InterPro" id="IPR042197">
    <property type="entry name" value="Apaf_helical"/>
</dbReference>
<dbReference type="GO" id="GO:0043531">
    <property type="term" value="F:ADP binding"/>
    <property type="evidence" value="ECO:0007669"/>
    <property type="project" value="InterPro"/>
</dbReference>
<evidence type="ECO:0000256" key="3">
    <source>
        <dbReference type="ARBA" id="ARBA00022737"/>
    </source>
</evidence>
<dbReference type="Pfam" id="PF00931">
    <property type="entry name" value="NB-ARC"/>
    <property type="match status" value="1"/>
</dbReference>
<keyword evidence="4" id="KW-0611">Plant defense</keyword>
<dbReference type="Pfam" id="PF20160">
    <property type="entry name" value="C-JID"/>
    <property type="match status" value="1"/>
</dbReference>
<feature type="domain" description="NB-ARC" evidence="8">
    <location>
        <begin position="17"/>
        <end position="186"/>
    </location>
</feature>